<comment type="caution">
    <text evidence="1">The sequence shown here is derived from an EMBL/GenBank/DDBJ whole genome shotgun (WGS) entry which is preliminary data.</text>
</comment>
<dbReference type="OMA" id="HRCIACA"/>
<protein>
    <submittedName>
        <fullName evidence="1">Uncharacterized protein</fullName>
    </submittedName>
</protein>
<evidence type="ECO:0000313" key="2">
    <source>
        <dbReference type="Proteomes" id="UP000028545"/>
    </source>
</evidence>
<name>A0A084GE69_PSEDA</name>
<dbReference type="EMBL" id="JOWA01000077">
    <property type="protein sequence ID" value="KEZ45631.1"/>
    <property type="molecule type" value="Genomic_DNA"/>
</dbReference>
<sequence length="180" mass="19763">MSFQGLDPESLALVIELQLADIQSMAKGKHKAGEMRDDQLAMETYRRELTSMSQCIADRRLCDSMARAVEQDADAIAAHTQIEEQAVNDRMEALRLDPELSKTAAQKHVPSDPLRGMFKNLSVSHDDDANSVSAAPESSSWAAKRGAAMNTKRECVSCGEVVPPLQDIRHRRVAVSSSLL</sequence>
<dbReference type="VEuPathDB" id="FungiDB:SAPIO_CDS1988"/>
<keyword evidence="2" id="KW-1185">Reference proteome</keyword>
<gene>
    <name evidence="1" type="ORF">SAPIO_CDS1988</name>
</gene>
<proteinExistence type="predicted"/>
<dbReference type="OrthoDB" id="10009520at2759"/>
<dbReference type="KEGG" id="sapo:SAPIO_CDS1988"/>
<dbReference type="RefSeq" id="XP_016645430.1">
    <property type="nucleotide sequence ID" value="XM_016785133.1"/>
</dbReference>
<dbReference type="GeneID" id="27721060"/>
<dbReference type="AlphaFoldDB" id="A0A084GE69"/>
<reference evidence="1 2" key="1">
    <citation type="journal article" date="2014" name="Genome Announc.">
        <title>Draft genome sequence of the pathogenic fungus Scedosporium apiospermum.</title>
        <authorList>
            <person name="Vandeputte P."/>
            <person name="Ghamrawi S."/>
            <person name="Rechenmann M."/>
            <person name="Iltis A."/>
            <person name="Giraud S."/>
            <person name="Fleury M."/>
            <person name="Thornton C."/>
            <person name="Delhaes L."/>
            <person name="Meyer W."/>
            <person name="Papon N."/>
            <person name="Bouchara J.P."/>
        </authorList>
    </citation>
    <scope>NUCLEOTIDE SEQUENCE [LARGE SCALE GENOMIC DNA]</scope>
    <source>
        <strain evidence="1 2">IHEM 14462</strain>
    </source>
</reference>
<accession>A0A084GE69</accession>
<organism evidence="1 2">
    <name type="scientific">Pseudallescheria apiosperma</name>
    <name type="common">Scedosporium apiospermum</name>
    <dbReference type="NCBI Taxonomy" id="563466"/>
    <lineage>
        <taxon>Eukaryota</taxon>
        <taxon>Fungi</taxon>
        <taxon>Dikarya</taxon>
        <taxon>Ascomycota</taxon>
        <taxon>Pezizomycotina</taxon>
        <taxon>Sordariomycetes</taxon>
        <taxon>Hypocreomycetidae</taxon>
        <taxon>Microascales</taxon>
        <taxon>Microascaceae</taxon>
        <taxon>Scedosporium</taxon>
    </lineage>
</organism>
<dbReference type="Proteomes" id="UP000028545">
    <property type="component" value="Unassembled WGS sequence"/>
</dbReference>
<dbReference type="HOGENOM" id="CLU_1497060_0_0_1"/>
<evidence type="ECO:0000313" key="1">
    <source>
        <dbReference type="EMBL" id="KEZ45631.1"/>
    </source>
</evidence>